<protein>
    <recommendedName>
        <fullName evidence="4">UBN2 domain-containing protein</fullName>
    </recommendedName>
</protein>
<reference evidence="2" key="2">
    <citation type="submission" date="2022-01" db="EMBL/GenBank/DDBJ databases">
        <authorList>
            <person name="Yamashiro T."/>
            <person name="Shiraishi A."/>
            <person name="Satake H."/>
            <person name="Nakayama K."/>
        </authorList>
    </citation>
    <scope>NUCLEOTIDE SEQUENCE</scope>
</reference>
<keyword evidence="3" id="KW-1185">Reference proteome</keyword>
<evidence type="ECO:0000313" key="3">
    <source>
        <dbReference type="Proteomes" id="UP001151760"/>
    </source>
</evidence>
<organism evidence="2 3">
    <name type="scientific">Tanacetum coccineum</name>
    <dbReference type="NCBI Taxonomy" id="301880"/>
    <lineage>
        <taxon>Eukaryota</taxon>
        <taxon>Viridiplantae</taxon>
        <taxon>Streptophyta</taxon>
        <taxon>Embryophyta</taxon>
        <taxon>Tracheophyta</taxon>
        <taxon>Spermatophyta</taxon>
        <taxon>Magnoliopsida</taxon>
        <taxon>eudicotyledons</taxon>
        <taxon>Gunneridae</taxon>
        <taxon>Pentapetalae</taxon>
        <taxon>asterids</taxon>
        <taxon>campanulids</taxon>
        <taxon>Asterales</taxon>
        <taxon>Asteraceae</taxon>
        <taxon>Asteroideae</taxon>
        <taxon>Anthemideae</taxon>
        <taxon>Anthemidinae</taxon>
        <taxon>Tanacetum</taxon>
    </lineage>
</organism>
<comment type="caution">
    <text evidence="2">The sequence shown here is derived from an EMBL/GenBank/DDBJ whole genome shotgun (WGS) entry which is preliminary data.</text>
</comment>
<accession>A0ABQ5AX92</accession>
<reference evidence="2" key="1">
    <citation type="journal article" date="2022" name="Int. J. Mol. Sci.">
        <title>Draft Genome of Tanacetum Coccineum: Genomic Comparison of Closely Related Tanacetum-Family Plants.</title>
        <authorList>
            <person name="Yamashiro T."/>
            <person name="Shiraishi A."/>
            <person name="Nakayama K."/>
            <person name="Satake H."/>
        </authorList>
    </citation>
    <scope>NUCLEOTIDE SEQUENCE</scope>
</reference>
<dbReference type="EMBL" id="BQNB010012610">
    <property type="protein sequence ID" value="GJT05714.1"/>
    <property type="molecule type" value="Genomic_DNA"/>
</dbReference>
<evidence type="ECO:0008006" key="4">
    <source>
        <dbReference type="Google" id="ProtNLM"/>
    </source>
</evidence>
<feature type="region of interest" description="Disordered" evidence="1">
    <location>
        <begin position="86"/>
        <end position="139"/>
    </location>
</feature>
<evidence type="ECO:0000256" key="1">
    <source>
        <dbReference type="SAM" id="MobiDB-lite"/>
    </source>
</evidence>
<sequence length="139" mass="15917">MIKESKDLSSLALDELIGNLKIHEVIMKKDFEICKGKREKVKSIALKAKKESSDDETSSSGSEEYAMVVRDFKKFFRRKDLNHLIGDCSKPSRNEEQKAFVGCSWSDRKNEDDEKTNNNTSSLDDDAMCHTPPRQKREA</sequence>
<dbReference type="Proteomes" id="UP001151760">
    <property type="component" value="Unassembled WGS sequence"/>
</dbReference>
<proteinExistence type="predicted"/>
<gene>
    <name evidence="2" type="ORF">Tco_0840176</name>
</gene>
<evidence type="ECO:0000313" key="2">
    <source>
        <dbReference type="EMBL" id="GJT05714.1"/>
    </source>
</evidence>
<feature type="compositionally biased region" description="Basic and acidic residues" evidence="1">
    <location>
        <begin position="106"/>
        <end position="116"/>
    </location>
</feature>
<name>A0ABQ5AX92_9ASTR</name>